<dbReference type="RefSeq" id="WP_221467198.1">
    <property type="nucleotide sequence ID" value="NZ_JACHIW010000001.1"/>
</dbReference>
<keyword evidence="3" id="KW-1185">Reference proteome</keyword>
<reference evidence="2 3" key="1">
    <citation type="submission" date="2020-08" db="EMBL/GenBank/DDBJ databases">
        <title>Sequencing the genomes of 1000 actinobacteria strains.</title>
        <authorList>
            <person name="Klenk H.-P."/>
        </authorList>
    </citation>
    <scope>NUCLEOTIDE SEQUENCE [LARGE SCALE GENOMIC DNA]</scope>
    <source>
        <strain evidence="2 3">DSM 45584</strain>
    </source>
</reference>
<evidence type="ECO:0000313" key="2">
    <source>
        <dbReference type="EMBL" id="MBB5155955.1"/>
    </source>
</evidence>
<evidence type="ECO:0000313" key="3">
    <source>
        <dbReference type="Proteomes" id="UP000584374"/>
    </source>
</evidence>
<dbReference type="PRINTS" id="PR01955">
    <property type="entry name" value="LANCFRANKIA"/>
</dbReference>
<feature type="binding site" evidence="1">
    <location>
        <position position="278"/>
    </location>
    <ligand>
        <name>Zn(2+)</name>
        <dbReference type="ChEBI" id="CHEBI:29105"/>
    </ligand>
</feature>
<evidence type="ECO:0000256" key="1">
    <source>
        <dbReference type="PIRSR" id="PIRSR607822-1"/>
    </source>
</evidence>
<keyword evidence="1" id="KW-0479">Metal-binding</keyword>
<dbReference type="SUPFAM" id="SSF158745">
    <property type="entry name" value="LanC-like"/>
    <property type="match status" value="1"/>
</dbReference>
<feature type="binding site" evidence="1">
    <location>
        <position position="327"/>
    </location>
    <ligand>
        <name>Zn(2+)</name>
        <dbReference type="ChEBI" id="CHEBI:29105"/>
    </ligand>
</feature>
<name>A0A840QBY8_9PSEU</name>
<dbReference type="EMBL" id="JACHIW010000001">
    <property type="protein sequence ID" value="MBB5155955.1"/>
    <property type="molecule type" value="Genomic_DNA"/>
</dbReference>
<dbReference type="Gene3D" id="1.50.10.20">
    <property type="match status" value="1"/>
</dbReference>
<accession>A0A840QBY8</accession>
<feature type="binding site" evidence="1">
    <location>
        <position position="328"/>
    </location>
    <ligand>
        <name>Zn(2+)</name>
        <dbReference type="ChEBI" id="CHEBI:29105"/>
    </ligand>
</feature>
<dbReference type="Pfam" id="PF05147">
    <property type="entry name" value="LANC_like"/>
    <property type="match status" value="1"/>
</dbReference>
<sequence length="406" mass="43683">MIAQPTDDLTGQLVDQLTTSMPPAADEFWQVQSLSRGTAGIALLHIERAHTNAGTWTSAHTWVKAATADSVIDSNDASLYLGAPAICAMLHAAADQIPAYAAALNRILPAVIASAHRRVDAALTRINRRETATFDEYDLFRGLTGIGRLLLEQEPGNDALARILDYLVRLTHPLQLDGTTLPGWWVSHDPDPKLPAPGGHANFGLAHGISGPLALLATAQRRGVTVPGQPEAIERICAYLDTWRHNSDSGSWWPQWITRSQLNAEALHQHEPPRPSWCYGTPGIGRAHQLAALALPDTARQRMAEQTVAACLSDPAQLALIGDTSLCHGWSGLYQTAWRTAQDALTPAISLQLPHLARQLTRHVDLRATGEDAGFLTGAAGLGLALHTASRNAAPLSGWDSWLLIS</sequence>
<protein>
    <recommendedName>
        <fullName evidence="4">Lanthionine synthetase</fullName>
    </recommendedName>
</protein>
<keyword evidence="1" id="KW-0862">Zinc</keyword>
<dbReference type="CDD" id="cd04793">
    <property type="entry name" value="LanC"/>
    <property type="match status" value="1"/>
</dbReference>
<dbReference type="InterPro" id="IPR033889">
    <property type="entry name" value="LanC"/>
</dbReference>
<gene>
    <name evidence="2" type="ORF">BJ970_003489</name>
</gene>
<comment type="caution">
    <text evidence="2">The sequence shown here is derived from an EMBL/GenBank/DDBJ whole genome shotgun (WGS) entry which is preliminary data.</text>
</comment>
<dbReference type="InterPro" id="IPR007822">
    <property type="entry name" value="LANC-like"/>
</dbReference>
<dbReference type="GO" id="GO:0046872">
    <property type="term" value="F:metal ion binding"/>
    <property type="evidence" value="ECO:0007669"/>
    <property type="project" value="UniProtKB-KW"/>
</dbReference>
<organism evidence="2 3">
    <name type="scientific">Saccharopolyspora phatthalungensis</name>
    <dbReference type="NCBI Taxonomy" id="664693"/>
    <lineage>
        <taxon>Bacteria</taxon>
        <taxon>Bacillati</taxon>
        <taxon>Actinomycetota</taxon>
        <taxon>Actinomycetes</taxon>
        <taxon>Pseudonocardiales</taxon>
        <taxon>Pseudonocardiaceae</taxon>
        <taxon>Saccharopolyspora</taxon>
    </lineage>
</organism>
<dbReference type="PRINTS" id="PR01950">
    <property type="entry name" value="LANCSUPER"/>
</dbReference>
<proteinExistence type="predicted"/>
<dbReference type="GO" id="GO:0031179">
    <property type="term" value="P:peptide modification"/>
    <property type="evidence" value="ECO:0007669"/>
    <property type="project" value="InterPro"/>
</dbReference>
<dbReference type="SMART" id="SM01260">
    <property type="entry name" value="LANC_like"/>
    <property type="match status" value="1"/>
</dbReference>
<dbReference type="Proteomes" id="UP000584374">
    <property type="component" value="Unassembled WGS sequence"/>
</dbReference>
<evidence type="ECO:0008006" key="4">
    <source>
        <dbReference type="Google" id="ProtNLM"/>
    </source>
</evidence>
<dbReference type="AlphaFoldDB" id="A0A840QBY8"/>